<sequence>MRGVIFIEYLWLWILIAVISVSVDVATSNILFILFSIGSLFAIAADYLGFGFSVQIIVFLLVSIVSFLVFYPYIRKNLKKTLPGFVPQERKYIGKKMVLDRDLKDEDQLMVEGIYWTVVNTGGEPLKKGDVIEIAGIEGTKFLVKKAKEE</sequence>
<evidence type="ECO:0000313" key="8">
    <source>
        <dbReference type="Proteomes" id="UP000280960"/>
    </source>
</evidence>
<dbReference type="EMBL" id="CP033169">
    <property type="protein sequence ID" value="AYO31642.1"/>
    <property type="molecule type" value="Genomic_DNA"/>
</dbReference>
<dbReference type="InterPro" id="IPR052165">
    <property type="entry name" value="Membrane_assoc_protease"/>
</dbReference>
<dbReference type="Pfam" id="PF01957">
    <property type="entry name" value="NfeD"/>
    <property type="match status" value="1"/>
</dbReference>
<evidence type="ECO:0000259" key="6">
    <source>
        <dbReference type="Pfam" id="PF01957"/>
    </source>
</evidence>
<evidence type="ECO:0000256" key="4">
    <source>
        <dbReference type="ARBA" id="ARBA00023136"/>
    </source>
</evidence>
<proteinExistence type="predicted"/>
<gene>
    <name evidence="7" type="ORF">D2962_14455</name>
</gene>
<reference evidence="7 8" key="1">
    <citation type="submission" date="2018-10" db="EMBL/GenBank/DDBJ databases">
        <authorList>
            <person name="Zhang X."/>
        </authorList>
    </citation>
    <scope>NUCLEOTIDE SEQUENCE [LARGE SCALE GENOMIC DNA]</scope>
    <source>
        <strain evidence="7 8">SK-G1</strain>
    </source>
</reference>
<keyword evidence="2 5" id="KW-0812">Transmembrane</keyword>
<dbReference type="AlphaFoldDB" id="A0A3G2R829"/>
<dbReference type="SUPFAM" id="SSF141322">
    <property type="entry name" value="NfeD domain-like"/>
    <property type="match status" value="1"/>
</dbReference>
<evidence type="ECO:0000256" key="5">
    <source>
        <dbReference type="SAM" id="Phobius"/>
    </source>
</evidence>
<dbReference type="PANTHER" id="PTHR33507">
    <property type="entry name" value="INNER MEMBRANE PROTEIN YBBJ"/>
    <property type="match status" value="1"/>
</dbReference>
<comment type="subcellular location">
    <subcellularLocation>
        <location evidence="1">Membrane</location>
        <topology evidence="1">Multi-pass membrane protein</topology>
    </subcellularLocation>
</comment>
<evidence type="ECO:0000256" key="2">
    <source>
        <dbReference type="ARBA" id="ARBA00022692"/>
    </source>
</evidence>
<evidence type="ECO:0000313" key="7">
    <source>
        <dbReference type="EMBL" id="AYO31642.1"/>
    </source>
</evidence>
<feature type="transmembrane region" description="Helical" evidence="5">
    <location>
        <begin position="56"/>
        <end position="74"/>
    </location>
</feature>
<dbReference type="KEGG" id="bacg:D2962_14455"/>
<dbReference type="GO" id="GO:0005886">
    <property type="term" value="C:plasma membrane"/>
    <property type="evidence" value="ECO:0007669"/>
    <property type="project" value="TreeGrafter"/>
</dbReference>
<dbReference type="Gene3D" id="2.40.50.140">
    <property type="entry name" value="Nucleic acid-binding proteins"/>
    <property type="match status" value="1"/>
</dbReference>
<organism evidence="7 8">
    <name type="scientific">Biomaibacter acetigenes</name>
    <dbReference type="NCBI Taxonomy" id="2316383"/>
    <lineage>
        <taxon>Bacteria</taxon>
        <taxon>Bacillati</taxon>
        <taxon>Bacillota</taxon>
        <taxon>Clostridia</taxon>
        <taxon>Thermosediminibacterales</taxon>
        <taxon>Tepidanaerobacteraceae</taxon>
        <taxon>Biomaibacter</taxon>
    </lineage>
</organism>
<dbReference type="Proteomes" id="UP000280960">
    <property type="component" value="Chromosome"/>
</dbReference>
<feature type="domain" description="NfeD-like C-terminal" evidence="6">
    <location>
        <begin position="91"/>
        <end position="146"/>
    </location>
</feature>
<evidence type="ECO:0000256" key="3">
    <source>
        <dbReference type="ARBA" id="ARBA00022989"/>
    </source>
</evidence>
<feature type="transmembrane region" description="Helical" evidence="5">
    <location>
        <begin position="6"/>
        <end position="23"/>
    </location>
</feature>
<dbReference type="InterPro" id="IPR012340">
    <property type="entry name" value="NA-bd_OB-fold"/>
</dbReference>
<accession>A0A3G2R829</accession>
<protein>
    <submittedName>
        <fullName evidence="7">NfeD family protein</fullName>
    </submittedName>
</protein>
<dbReference type="InterPro" id="IPR002810">
    <property type="entry name" value="NfeD-like_C"/>
</dbReference>
<keyword evidence="3 5" id="KW-1133">Transmembrane helix</keyword>
<name>A0A3G2R829_9FIRM</name>
<evidence type="ECO:0000256" key="1">
    <source>
        <dbReference type="ARBA" id="ARBA00004141"/>
    </source>
</evidence>
<keyword evidence="4 5" id="KW-0472">Membrane</keyword>
<dbReference type="PANTHER" id="PTHR33507:SF3">
    <property type="entry name" value="INNER MEMBRANE PROTEIN YBBJ"/>
    <property type="match status" value="1"/>
</dbReference>
<keyword evidence="8" id="KW-1185">Reference proteome</keyword>